<dbReference type="EC" id="3.1.4.-" evidence="2"/>
<dbReference type="InterPro" id="IPR037522">
    <property type="entry name" value="HD_GYP_dom"/>
</dbReference>
<keyword evidence="2" id="KW-0378">Hydrolase</keyword>
<protein>
    <submittedName>
        <fullName evidence="2">HD-GYP domain-containing protein</fullName>
        <ecNumber evidence="2">3.1.4.-</ecNumber>
    </submittedName>
</protein>
<dbReference type="GO" id="GO:0016787">
    <property type="term" value="F:hydrolase activity"/>
    <property type="evidence" value="ECO:0007669"/>
    <property type="project" value="UniProtKB-KW"/>
</dbReference>
<dbReference type="SUPFAM" id="SSF109604">
    <property type="entry name" value="HD-domain/PDEase-like"/>
    <property type="match status" value="1"/>
</dbReference>
<keyword evidence="3" id="KW-1185">Reference proteome</keyword>
<sequence>MSDFIKTTIHQVIKPCAEISRQLAAANSQLLRYANDFNQLRKSEKENNQKLVAVNSQLQAYAKDLKVALSASKQKAAQLEKAYCDMVFRLGLASKYKDEETGNHIQRISRYSQLMAINLGWKKADAEVLAKAATMHDIGKIGIPDAILLKAGPLNAEERQLMMQHPKIGASLLEASDSPLLQMGKEIALNHHEKWDGTGYPQGLKAEEIPLVGRIVMVADVYDALRSQRPYKPAFDHEKTLDIMLKGDGRTKPEHFAPQLLELFGDLHQELAAICDRFTDE</sequence>
<comment type="caution">
    <text evidence="2">The sequence shown here is derived from an EMBL/GenBank/DDBJ whole genome shotgun (WGS) entry which is preliminary data.</text>
</comment>
<organism evidence="2 3">
    <name type="scientific">Floridaenema flaviceps BLCC-F50</name>
    <dbReference type="NCBI Taxonomy" id="3153642"/>
    <lineage>
        <taxon>Bacteria</taxon>
        <taxon>Bacillati</taxon>
        <taxon>Cyanobacteriota</taxon>
        <taxon>Cyanophyceae</taxon>
        <taxon>Oscillatoriophycideae</taxon>
        <taxon>Aerosakkonematales</taxon>
        <taxon>Aerosakkonemataceae</taxon>
        <taxon>Floridanema</taxon>
        <taxon>Floridanema flaviceps</taxon>
    </lineage>
</organism>
<dbReference type="SMART" id="SM00471">
    <property type="entry name" value="HDc"/>
    <property type="match status" value="1"/>
</dbReference>
<dbReference type="Pfam" id="PF13487">
    <property type="entry name" value="HD_5"/>
    <property type="match status" value="1"/>
</dbReference>
<reference evidence="2 3" key="1">
    <citation type="submission" date="2024-09" db="EMBL/GenBank/DDBJ databases">
        <title>Floridaenema gen nov. (Aerosakkonemataceae, Aerosakkonematales ord. nov., Cyanobacteria) from benthic tropical and subtropical fresh waters, with the description of four new species.</title>
        <authorList>
            <person name="Moretto J.A."/>
            <person name="Berthold D.E."/>
            <person name="Lefler F.W."/>
            <person name="Huang I.-S."/>
            <person name="Laughinghouse H. IV."/>
        </authorList>
    </citation>
    <scope>NUCLEOTIDE SEQUENCE [LARGE SCALE GENOMIC DNA]</scope>
    <source>
        <strain evidence="2 3">BLCC-F50</strain>
    </source>
</reference>
<evidence type="ECO:0000313" key="3">
    <source>
        <dbReference type="Proteomes" id="UP001576784"/>
    </source>
</evidence>
<dbReference type="InterPro" id="IPR003607">
    <property type="entry name" value="HD/PDEase_dom"/>
</dbReference>
<dbReference type="RefSeq" id="WP_413261817.1">
    <property type="nucleotide sequence ID" value="NZ_JBHFNR010000024.1"/>
</dbReference>
<dbReference type="PANTHER" id="PTHR45228">
    <property type="entry name" value="CYCLIC DI-GMP PHOSPHODIESTERASE TM_0186-RELATED"/>
    <property type="match status" value="1"/>
</dbReference>
<dbReference type="PROSITE" id="PS51832">
    <property type="entry name" value="HD_GYP"/>
    <property type="match status" value="1"/>
</dbReference>
<proteinExistence type="predicted"/>
<evidence type="ECO:0000259" key="1">
    <source>
        <dbReference type="PROSITE" id="PS51832"/>
    </source>
</evidence>
<name>A0ABV4XKB9_9CYAN</name>
<accession>A0ABV4XKB9</accession>
<feature type="domain" description="HD-GYP" evidence="1">
    <location>
        <begin position="79"/>
        <end position="280"/>
    </location>
</feature>
<dbReference type="PANTHER" id="PTHR45228:SF8">
    <property type="entry name" value="TWO-COMPONENT RESPONSE REGULATOR-RELATED"/>
    <property type="match status" value="1"/>
</dbReference>
<gene>
    <name evidence="2" type="ORF">ACE1CI_04260</name>
</gene>
<dbReference type="Proteomes" id="UP001576784">
    <property type="component" value="Unassembled WGS sequence"/>
</dbReference>
<dbReference type="EMBL" id="JBHFNR010000024">
    <property type="protein sequence ID" value="MFB2892141.1"/>
    <property type="molecule type" value="Genomic_DNA"/>
</dbReference>
<dbReference type="Gene3D" id="1.10.3210.10">
    <property type="entry name" value="Hypothetical protein af1432"/>
    <property type="match status" value="1"/>
</dbReference>
<evidence type="ECO:0000313" key="2">
    <source>
        <dbReference type="EMBL" id="MFB2892141.1"/>
    </source>
</evidence>
<dbReference type="InterPro" id="IPR052020">
    <property type="entry name" value="Cyclic_di-GMP/3'3'-cGAMP_PDE"/>
</dbReference>
<dbReference type="CDD" id="cd00077">
    <property type="entry name" value="HDc"/>
    <property type="match status" value="1"/>
</dbReference>